<accession>A0AAV1ECC1</accession>
<feature type="compositionally biased region" description="Polar residues" evidence="2">
    <location>
        <begin position="502"/>
        <end position="519"/>
    </location>
</feature>
<dbReference type="PROSITE" id="PS50033">
    <property type="entry name" value="UBX"/>
    <property type="match status" value="1"/>
</dbReference>
<dbReference type="SUPFAM" id="SSF54236">
    <property type="entry name" value="Ubiquitin-like"/>
    <property type="match status" value="1"/>
</dbReference>
<feature type="compositionally biased region" description="Polar residues" evidence="2">
    <location>
        <begin position="453"/>
        <end position="471"/>
    </location>
</feature>
<dbReference type="Pfam" id="PF00789">
    <property type="entry name" value="UBX"/>
    <property type="match status" value="1"/>
</dbReference>
<feature type="compositionally biased region" description="Low complexity" evidence="2">
    <location>
        <begin position="137"/>
        <end position="171"/>
    </location>
</feature>
<name>A0AAV1ECC1_OLDCO</name>
<dbReference type="SMART" id="SM00166">
    <property type="entry name" value="UBX"/>
    <property type="match status" value="1"/>
</dbReference>
<dbReference type="Gene3D" id="3.40.30.10">
    <property type="entry name" value="Glutaredoxin"/>
    <property type="match status" value="1"/>
</dbReference>
<feature type="region of interest" description="Disordered" evidence="2">
    <location>
        <begin position="420"/>
        <end position="519"/>
    </location>
</feature>
<dbReference type="PANTHER" id="PTHR47770">
    <property type="entry name" value="PLANT UBX DOMAIN-CONTAINING PROTEIN 11"/>
    <property type="match status" value="1"/>
</dbReference>
<gene>
    <name evidence="4" type="ORF">OLC1_LOCUS23446</name>
</gene>
<proteinExistence type="predicted"/>
<evidence type="ECO:0000256" key="1">
    <source>
        <dbReference type="ARBA" id="ARBA00022786"/>
    </source>
</evidence>
<evidence type="ECO:0000313" key="5">
    <source>
        <dbReference type="Proteomes" id="UP001161247"/>
    </source>
</evidence>
<evidence type="ECO:0000313" key="4">
    <source>
        <dbReference type="EMBL" id="CAI9117372.1"/>
    </source>
</evidence>
<feature type="compositionally biased region" description="Basic and acidic residues" evidence="2">
    <location>
        <begin position="172"/>
        <end position="181"/>
    </location>
</feature>
<feature type="domain" description="UBX" evidence="3">
    <location>
        <begin position="285"/>
        <end position="363"/>
    </location>
</feature>
<protein>
    <submittedName>
        <fullName evidence="4">OLC1v1018756C1</fullName>
    </submittedName>
</protein>
<feature type="compositionally biased region" description="Polar residues" evidence="2">
    <location>
        <begin position="431"/>
        <end position="444"/>
    </location>
</feature>
<reference evidence="4" key="1">
    <citation type="submission" date="2023-03" db="EMBL/GenBank/DDBJ databases">
        <authorList>
            <person name="Julca I."/>
        </authorList>
    </citation>
    <scope>NUCLEOTIDE SEQUENCE</scope>
</reference>
<dbReference type="EMBL" id="OX459126">
    <property type="protein sequence ID" value="CAI9117372.1"/>
    <property type="molecule type" value="Genomic_DNA"/>
</dbReference>
<feature type="compositionally biased region" description="Basic and acidic residues" evidence="2">
    <location>
        <begin position="188"/>
        <end position="197"/>
    </location>
</feature>
<dbReference type="PANTHER" id="PTHR47770:SF1">
    <property type="entry name" value="PLANT UBX DOMAIN-CONTAINING PROTEIN 11"/>
    <property type="match status" value="1"/>
</dbReference>
<feature type="compositionally biased region" description="Basic and acidic residues" evidence="2">
    <location>
        <begin position="487"/>
        <end position="499"/>
    </location>
</feature>
<evidence type="ECO:0000259" key="3">
    <source>
        <dbReference type="PROSITE" id="PS50033"/>
    </source>
</evidence>
<sequence length="519" mass="56329">MEQSLSTLTFKGSIIEAIAEAKQQKKLFVVYISGDNLESHNLATSTWADSTLAESILKYCILLHISAGSTDAANFSALYPQKSPPCLTAIGYNGVLLWQYDGFFTADIVASSIEKSWLSLHIQETTATYLTAALASKNQPTSETSGSSSSDQGSSSRENNMSSPVNVPEVESSARHEKGEETSFPESASKDENSKPHDMVLAESPLVNEMGTSEYYGTSGASATPGPVCFSNTQDKSVTPKEILSVDLSQSVKSNSTKVEKNEIEACKNDSGGTKDSNGLEPAATKSSDVHFNIKLPDGTSLRTKLSVMDPLRKVKDYVDENRTSYIGPYNLAIPYPRKVFGEQDLRMTLQELDLFGRQTLIVVPHGPRTSQVNIVPSVRGQTNFDGDASSNGSHTGYWAYVRRIVSFFNPFSYLGGGASSPDISQDHKSSMQSHGANPSSRNNLRAAGRSYGVNSSNQSTSVARRTSGRPQTRPPFGSNIHSIHTLKRDEEDDNRSSDRNTFWNGNSTQYGGDNNDSN</sequence>
<dbReference type="Pfam" id="PF23187">
    <property type="entry name" value="UBX7_N"/>
    <property type="match status" value="1"/>
</dbReference>
<dbReference type="AlphaFoldDB" id="A0AAV1ECC1"/>
<feature type="region of interest" description="Disordered" evidence="2">
    <location>
        <begin position="264"/>
        <end position="286"/>
    </location>
</feature>
<dbReference type="SUPFAM" id="SSF52833">
    <property type="entry name" value="Thioredoxin-like"/>
    <property type="match status" value="1"/>
</dbReference>
<dbReference type="InterPro" id="IPR029071">
    <property type="entry name" value="Ubiquitin-like_domsf"/>
</dbReference>
<feature type="region of interest" description="Disordered" evidence="2">
    <location>
        <begin position="137"/>
        <end position="197"/>
    </location>
</feature>
<dbReference type="Proteomes" id="UP001161247">
    <property type="component" value="Chromosome 9"/>
</dbReference>
<dbReference type="InterPro" id="IPR036249">
    <property type="entry name" value="Thioredoxin-like_sf"/>
</dbReference>
<organism evidence="4 5">
    <name type="scientific">Oldenlandia corymbosa var. corymbosa</name>
    <dbReference type="NCBI Taxonomy" id="529605"/>
    <lineage>
        <taxon>Eukaryota</taxon>
        <taxon>Viridiplantae</taxon>
        <taxon>Streptophyta</taxon>
        <taxon>Embryophyta</taxon>
        <taxon>Tracheophyta</taxon>
        <taxon>Spermatophyta</taxon>
        <taxon>Magnoliopsida</taxon>
        <taxon>eudicotyledons</taxon>
        <taxon>Gunneridae</taxon>
        <taxon>Pentapetalae</taxon>
        <taxon>asterids</taxon>
        <taxon>lamiids</taxon>
        <taxon>Gentianales</taxon>
        <taxon>Rubiaceae</taxon>
        <taxon>Rubioideae</taxon>
        <taxon>Spermacoceae</taxon>
        <taxon>Hedyotis-Oldenlandia complex</taxon>
        <taxon>Oldenlandia</taxon>
    </lineage>
</organism>
<keyword evidence="1" id="KW-0833">Ubl conjugation pathway</keyword>
<dbReference type="InterPro" id="IPR001012">
    <property type="entry name" value="UBX_dom"/>
</dbReference>
<evidence type="ECO:0000256" key="2">
    <source>
        <dbReference type="SAM" id="MobiDB-lite"/>
    </source>
</evidence>
<keyword evidence="5" id="KW-1185">Reference proteome</keyword>
<dbReference type="Gene3D" id="3.10.20.90">
    <property type="entry name" value="Phosphatidylinositol 3-kinase Catalytic Subunit, Chain A, domain 1"/>
    <property type="match status" value="1"/>
</dbReference>